<dbReference type="SUPFAM" id="SSF56112">
    <property type="entry name" value="Protein kinase-like (PK-like)"/>
    <property type="match status" value="1"/>
</dbReference>
<dbReference type="Gene3D" id="3.30.200.20">
    <property type="entry name" value="Phosphorylase Kinase, domain 1"/>
    <property type="match status" value="1"/>
</dbReference>
<dbReference type="EMBL" id="SWMS01000029">
    <property type="protein sequence ID" value="TKG61885.1"/>
    <property type="molecule type" value="Genomic_DNA"/>
</dbReference>
<evidence type="ECO:0000259" key="1">
    <source>
        <dbReference type="Pfam" id="PF01636"/>
    </source>
</evidence>
<dbReference type="InterPro" id="IPR002575">
    <property type="entry name" value="Aminoglycoside_PTrfase"/>
</dbReference>
<evidence type="ECO:0000313" key="2">
    <source>
        <dbReference type="EMBL" id="TKG61885.1"/>
    </source>
</evidence>
<comment type="caution">
    <text evidence="2">The sequence shown here is derived from an EMBL/GenBank/DDBJ whole genome shotgun (WGS) entry which is preliminary data.</text>
</comment>
<protein>
    <submittedName>
        <fullName evidence="2">Phosphotransferase family protein</fullName>
    </submittedName>
</protein>
<gene>
    <name evidence="2" type="ORF">FCN18_32890</name>
</gene>
<organism evidence="2 3">
    <name type="scientific">Prauserella endophytica</name>
    <dbReference type="NCBI Taxonomy" id="1592324"/>
    <lineage>
        <taxon>Bacteria</taxon>
        <taxon>Bacillati</taxon>
        <taxon>Actinomycetota</taxon>
        <taxon>Actinomycetes</taxon>
        <taxon>Pseudonocardiales</taxon>
        <taxon>Pseudonocardiaceae</taxon>
        <taxon>Prauserella</taxon>
        <taxon>Prauserella coralliicola group</taxon>
    </lineage>
</organism>
<feature type="domain" description="Aminoglycoside phosphotransferase" evidence="1">
    <location>
        <begin position="26"/>
        <end position="272"/>
    </location>
</feature>
<name>A0ABY2RWY2_9PSEU</name>
<keyword evidence="3" id="KW-1185">Reference proteome</keyword>
<proteinExistence type="predicted"/>
<sequence length="343" mass="37564">MDVELDRVGRWLRQAGLGAGPIESATVLGGGTQNLLLVLCWGGRDLVLRCPPRHSGQRGDETMRREARVLTALGRTDVPHARLVAHCGDPAVIGAAFTLTERVAGFNAGVEIPETVLADETAQHRLGLTVVDALLALGRVTPRRVGLADLGRPDGWLERQPDRWRRQLAGYHGTGGYRDGSLPGAEEIARWLAEHRPPTWRPGLVHGDFHLANVLADPSSGAVRAVIDWELCTQGDPLLDLGHLLATWPQDNDRRVRAPLAAALPGLPSRRQLLDHYARHSDRDLDDLRWFEVLARYRLAVIVEGTHVRALVGQALPAIGREAHARAVGLLERAMTDIETNGW</sequence>
<dbReference type="PANTHER" id="PTHR21310">
    <property type="entry name" value="AMINOGLYCOSIDE PHOSPHOTRANSFERASE-RELATED-RELATED"/>
    <property type="match status" value="1"/>
</dbReference>
<dbReference type="Pfam" id="PF01636">
    <property type="entry name" value="APH"/>
    <property type="match status" value="1"/>
</dbReference>
<dbReference type="CDD" id="cd05154">
    <property type="entry name" value="ACAD10_11_N-like"/>
    <property type="match status" value="1"/>
</dbReference>
<dbReference type="InterPro" id="IPR051678">
    <property type="entry name" value="AGP_Transferase"/>
</dbReference>
<dbReference type="Gene3D" id="3.90.1200.10">
    <property type="match status" value="1"/>
</dbReference>
<dbReference type="PANTHER" id="PTHR21310:SF40">
    <property type="entry name" value="AMINOGLYCOSIDE PHOSPHOTRANSFERASE DOMAIN-CONTAINING PROTEIN-RELATED"/>
    <property type="match status" value="1"/>
</dbReference>
<dbReference type="InterPro" id="IPR041726">
    <property type="entry name" value="ACAD10_11_N"/>
</dbReference>
<evidence type="ECO:0000313" key="3">
    <source>
        <dbReference type="Proteomes" id="UP000309992"/>
    </source>
</evidence>
<dbReference type="Proteomes" id="UP000309992">
    <property type="component" value="Unassembled WGS sequence"/>
</dbReference>
<accession>A0ABY2RWY2</accession>
<reference evidence="2 3" key="1">
    <citation type="journal article" date="2015" name="Antonie Van Leeuwenhoek">
        <title>Prauserella endophytica sp. nov., an endophytic actinobacterium isolated from Tamarix taklamakanensis.</title>
        <authorList>
            <person name="Liu J.M."/>
            <person name="Habden X."/>
            <person name="Guo L."/>
            <person name="Tuo L."/>
            <person name="Jiang Z.K."/>
            <person name="Liu S.W."/>
            <person name="Liu X.F."/>
            <person name="Chen L."/>
            <person name="Li R.F."/>
            <person name="Zhang Y.Q."/>
            <person name="Sun C.H."/>
        </authorList>
    </citation>
    <scope>NUCLEOTIDE SEQUENCE [LARGE SCALE GENOMIC DNA]</scope>
    <source>
        <strain evidence="2 3">CGMCC 4.7182</strain>
    </source>
</reference>
<dbReference type="InterPro" id="IPR011009">
    <property type="entry name" value="Kinase-like_dom_sf"/>
</dbReference>